<evidence type="ECO:0000256" key="6">
    <source>
        <dbReference type="ARBA" id="ARBA00023136"/>
    </source>
</evidence>
<feature type="transmembrane region" description="Helical" evidence="7">
    <location>
        <begin position="148"/>
        <end position="169"/>
    </location>
</feature>
<name>A0A832WAM6_9EURY</name>
<comment type="caution">
    <text evidence="8">The sequence shown here is derived from an EMBL/GenBank/DDBJ whole genome shotgun (WGS) entry which is preliminary data.</text>
</comment>
<accession>A0A832WAM6</accession>
<keyword evidence="3" id="KW-1003">Cell membrane</keyword>
<feature type="transmembrane region" description="Helical" evidence="7">
    <location>
        <begin position="112"/>
        <end position="136"/>
    </location>
</feature>
<dbReference type="OMA" id="GELSYIY"/>
<proteinExistence type="inferred from homology"/>
<dbReference type="NCBIfam" id="TIGR00374">
    <property type="entry name" value="flippase-like domain"/>
    <property type="match status" value="1"/>
</dbReference>
<gene>
    <name evidence="8" type="ORF">HA338_13200</name>
</gene>
<dbReference type="Proteomes" id="UP000600774">
    <property type="component" value="Unassembled WGS sequence"/>
</dbReference>
<feature type="transmembrane region" description="Helical" evidence="7">
    <location>
        <begin position="218"/>
        <end position="236"/>
    </location>
</feature>
<comment type="similarity">
    <text evidence="2">Belongs to the UPF0104 family.</text>
</comment>
<keyword evidence="5 7" id="KW-1133">Transmembrane helix</keyword>
<protein>
    <submittedName>
        <fullName evidence="8">Flippase-like domain-containing protein</fullName>
    </submittedName>
</protein>
<evidence type="ECO:0000256" key="4">
    <source>
        <dbReference type="ARBA" id="ARBA00022692"/>
    </source>
</evidence>
<evidence type="ECO:0000256" key="5">
    <source>
        <dbReference type="ARBA" id="ARBA00022989"/>
    </source>
</evidence>
<evidence type="ECO:0000313" key="9">
    <source>
        <dbReference type="Proteomes" id="UP000600774"/>
    </source>
</evidence>
<dbReference type="RefSeq" id="WP_011021206.1">
    <property type="nucleotide sequence ID" value="NZ_DUJU01000148.1"/>
</dbReference>
<dbReference type="GO" id="GO:0005886">
    <property type="term" value="C:plasma membrane"/>
    <property type="evidence" value="ECO:0007669"/>
    <property type="project" value="UniProtKB-SubCell"/>
</dbReference>
<feature type="transmembrane region" description="Helical" evidence="7">
    <location>
        <begin position="40"/>
        <end position="59"/>
    </location>
</feature>
<evidence type="ECO:0000256" key="1">
    <source>
        <dbReference type="ARBA" id="ARBA00004651"/>
    </source>
</evidence>
<evidence type="ECO:0000256" key="2">
    <source>
        <dbReference type="ARBA" id="ARBA00011061"/>
    </source>
</evidence>
<dbReference type="GeneID" id="1473070"/>
<feature type="transmembrane region" description="Helical" evidence="7">
    <location>
        <begin position="267"/>
        <end position="286"/>
    </location>
</feature>
<evidence type="ECO:0000256" key="3">
    <source>
        <dbReference type="ARBA" id="ARBA00022475"/>
    </source>
</evidence>
<keyword evidence="6 7" id="KW-0472">Membrane</keyword>
<dbReference type="PANTHER" id="PTHR39087:SF2">
    <property type="entry name" value="UPF0104 MEMBRANE PROTEIN MJ1595"/>
    <property type="match status" value="1"/>
</dbReference>
<evidence type="ECO:0000313" key="8">
    <source>
        <dbReference type="EMBL" id="HIH94926.1"/>
    </source>
</evidence>
<sequence>MKYITRKKLISVLVTFLLLGIILSQIRIEDLISTIKNIDITYLILGFFLYILSYLLRGLRFHLLLDKKISINDLFHVVCVHNMVNSILPARSGELSYIYMLKRYHNKSTGEGVATLLVARVLDFITISLLFFISSLFVHDFPETFSSIIWLVVSFTVLLAIFLIVLLYAGEIFLRFTDAVFITLKLDKNGLVNLFLGKSKEIVDSFQNIKNSGKMMELCIISFIIWFTLYFMNYTLIKSLDINIGFFEVLLASTFVVFMSVLPVQGLGGFGTYEVGWTIGFVGIGLSKELAINSGIVVHIIGVFYYVLLGLYGYQYLCKK</sequence>
<dbReference type="EMBL" id="DUJU01000148">
    <property type="protein sequence ID" value="HIH94926.1"/>
    <property type="molecule type" value="Genomic_DNA"/>
</dbReference>
<comment type="subcellular location">
    <subcellularLocation>
        <location evidence="1">Cell membrane</location>
        <topology evidence="1">Multi-pass membrane protein</topology>
    </subcellularLocation>
</comment>
<evidence type="ECO:0000256" key="7">
    <source>
        <dbReference type="SAM" id="Phobius"/>
    </source>
</evidence>
<organism evidence="8 9">
    <name type="scientific">Methanosarcina acetivorans</name>
    <dbReference type="NCBI Taxonomy" id="2214"/>
    <lineage>
        <taxon>Archaea</taxon>
        <taxon>Methanobacteriati</taxon>
        <taxon>Methanobacteriota</taxon>
        <taxon>Stenosarchaea group</taxon>
        <taxon>Methanomicrobia</taxon>
        <taxon>Methanosarcinales</taxon>
        <taxon>Methanosarcinaceae</taxon>
        <taxon>Methanosarcina</taxon>
    </lineage>
</organism>
<dbReference type="PANTHER" id="PTHR39087">
    <property type="entry name" value="UPF0104 MEMBRANE PROTEIN MJ1595"/>
    <property type="match status" value="1"/>
</dbReference>
<reference evidence="8" key="1">
    <citation type="journal article" date="2020" name="bioRxiv">
        <title>A rank-normalized archaeal taxonomy based on genome phylogeny resolves widespread incomplete and uneven classifications.</title>
        <authorList>
            <person name="Rinke C."/>
            <person name="Chuvochina M."/>
            <person name="Mussig A.J."/>
            <person name="Chaumeil P.-A."/>
            <person name="Waite D.W."/>
            <person name="Whitman W.B."/>
            <person name="Parks D.H."/>
            <person name="Hugenholtz P."/>
        </authorList>
    </citation>
    <scope>NUCLEOTIDE SEQUENCE</scope>
    <source>
        <strain evidence="8">UBA8876</strain>
    </source>
</reference>
<feature type="transmembrane region" description="Helical" evidence="7">
    <location>
        <begin position="292"/>
        <end position="314"/>
    </location>
</feature>
<keyword evidence="4 7" id="KW-0812">Transmembrane</keyword>
<dbReference type="InterPro" id="IPR022791">
    <property type="entry name" value="L-PG_synthase/AglD"/>
</dbReference>
<dbReference type="AlphaFoldDB" id="A0A832WAM6"/>
<dbReference type="Pfam" id="PF03706">
    <property type="entry name" value="LPG_synthase_TM"/>
    <property type="match status" value="1"/>
</dbReference>
<feature type="transmembrane region" description="Helical" evidence="7">
    <location>
        <begin position="242"/>
        <end position="262"/>
    </location>
</feature>